<protein>
    <submittedName>
        <fullName evidence="3">Isochorismatase</fullName>
    </submittedName>
</protein>
<dbReference type="PANTHER" id="PTHR43540:SF1">
    <property type="entry name" value="ISOCHORISMATASE HYDROLASE"/>
    <property type="match status" value="1"/>
</dbReference>
<organism evidence="3 4">
    <name type="scientific">Thalassospira profundimaris</name>
    <dbReference type="NCBI Taxonomy" id="502049"/>
    <lineage>
        <taxon>Bacteria</taxon>
        <taxon>Pseudomonadati</taxon>
        <taxon>Pseudomonadota</taxon>
        <taxon>Alphaproteobacteria</taxon>
        <taxon>Rhodospirillales</taxon>
        <taxon>Thalassospiraceae</taxon>
        <taxon>Thalassospira</taxon>
    </lineage>
</organism>
<dbReference type="AlphaFoldDB" id="A0A367VCX4"/>
<feature type="domain" description="Isochorismatase-like" evidence="2">
    <location>
        <begin position="10"/>
        <end position="153"/>
    </location>
</feature>
<evidence type="ECO:0000259" key="2">
    <source>
        <dbReference type="Pfam" id="PF00857"/>
    </source>
</evidence>
<dbReference type="InterPro" id="IPR000868">
    <property type="entry name" value="Isochorismatase-like_dom"/>
</dbReference>
<evidence type="ECO:0000313" key="3">
    <source>
        <dbReference type="EMBL" id="RCK23078.1"/>
    </source>
</evidence>
<name>A0A367VCX4_9PROT</name>
<dbReference type="GO" id="GO:0016787">
    <property type="term" value="F:hydrolase activity"/>
    <property type="evidence" value="ECO:0007669"/>
    <property type="project" value="UniProtKB-KW"/>
</dbReference>
<accession>A0A367VCX4</accession>
<dbReference type="SUPFAM" id="SSF52499">
    <property type="entry name" value="Isochorismatase-like hydrolases"/>
    <property type="match status" value="1"/>
</dbReference>
<dbReference type="Pfam" id="PF00857">
    <property type="entry name" value="Isochorismatase"/>
    <property type="match status" value="1"/>
</dbReference>
<reference evidence="3 4" key="1">
    <citation type="submission" date="2014-07" db="EMBL/GenBank/DDBJ databases">
        <title>Draft genome sequence of Thalassospira profundimaris R8-17.</title>
        <authorList>
            <person name="Lai Q."/>
            <person name="Shao Z."/>
        </authorList>
    </citation>
    <scope>NUCLEOTIDE SEQUENCE [LARGE SCALE GENOMIC DNA]</scope>
    <source>
        <strain evidence="3 4">R8-17</strain>
    </source>
</reference>
<evidence type="ECO:0000256" key="1">
    <source>
        <dbReference type="ARBA" id="ARBA00022801"/>
    </source>
</evidence>
<dbReference type="InterPro" id="IPR050272">
    <property type="entry name" value="Isochorismatase-like_hydrls"/>
</dbReference>
<evidence type="ECO:0000313" key="4">
    <source>
        <dbReference type="Proteomes" id="UP000253061"/>
    </source>
</evidence>
<dbReference type="Gene3D" id="3.40.50.850">
    <property type="entry name" value="Isochorismatase-like"/>
    <property type="match status" value="1"/>
</dbReference>
<comment type="caution">
    <text evidence="3">The sequence shown here is derived from an EMBL/GenBank/DDBJ whole genome shotgun (WGS) entry which is preliminary data.</text>
</comment>
<dbReference type="InterPro" id="IPR036380">
    <property type="entry name" value="Isochorismatase-like_sf"/>
</dbReference>
<dbReference type="EMBL" id="JPWB01000003">
    <property type="protein sequence ID" value="RCK23078.1"/>
    <property type="molecule type" value="Genomic_DNA"/>
</dbReference>
<gene>
    <name evidence="3" type="ORF">TH6_08555</name>
</gene>
<proteinExistence type="predicted"/>
<dbReference type="PANTHER" id="PTHR43540">
    <property type="entry name" value="PEROXYUREIDOACRYLATE/UREIDOACRYLATE AMIDOHYDROLASE-RELATED"/>
    <property type="match status" value="1"/>
</dbReference>
<dbReference type="RefSeq" id="WP_062957783.1">
    <property type="nucleotide sequence ID" value="NZ_JPWB01000003.1"/>
</dbReference>
<keyword evidence="1" id="KW-0378">Hydrolase</keyword>
<dbReference type="Proteomes" id="UP000253061">
    <property type="component" value="Unassembled WGS sequence"/>
</dbReference>
<sequence>MTLPALGNDTALIVLDVQKAIDDPRWNSKNNPGYADVIAKLLAKFRAANLPVIHVRHEEANPASSFYVDGPGLPFKDEALPLDGETVIAKQQNCAFVGTSLEKHLHDRGIKRLIFTGVVIHNSMDVTIRMAHCLGFENWLVLDATTAIDVRDANGKTFAAQDVFDLYAAVLASEYCSLTDSDTVTSSLP</sequence>